<evidence type="ECO:0000256" key="2">
    <source>
        <dbReference type="ARBA" id="ARBA00022771"/>
    </source>
</evidence>
<proteinExistence type="predicted"/>
<sequence length="1125" mass="127813">MASRENLPKIVRDVQDIVTDLCKEFESTKEPITDDNHNLHKLCAKLEFLLTSSSKEKKVLGGRRSYWHWMFGCLRHTRGLNDGLRYVQANKEVRTSKGKGRALIRYCLVHQTLADSFQNCIMNSSLTSQHFSDDSVLLNGIYSSAFVTSLYDLNAVNFDLISKGYDLDAGWPTFASKRSSNGGEQWALQSHVGSLGSLTSASVVMDHPQIGRLHNGSGISGPSSVDQRIEDLVLELDQSDHKIREQQDLIHQLEMKAETLENSTGEKEEILARVITDVENKNRHLHHAMSNMSSEFEARELQWKEKYEEISKLNSSLEDSNTQLMQKMQQLENDKHNLEEMVSQQMSQLTRSFSSNSSPPSTMLTPVTSTPNFEQVDNGNRQNADDLAKNEELIAIRAELKSVTQNCAEYERRLANDAANLSKIAELQAQLSENEEMSSLFVENEKRRAAEDAVTSILKRIVPHLPQDDSSTNDPTDQVDRIVNRIISLTQTNKTQEQFQTSAQGNGSKQQVEIDSLKAENELLAIDRDTANVEVTQTKLKFGDLLTQVENLKLQLEAELTTSSLRITELEEQLLFSEEKSSNLQRHHVEMLADLKMAQESLKQFETEAEVAKNKVVQLETELKRKESEWGKEKEELEVQMEEEKSENEFYLEEIHSEMSRHATLNESIDRELEVEKAKNISIQGELNVAQVTIASFTEKMEKTCMKLQLTSEAMLEMKGEMEKLELKYQKSLNDVSSALNEEKSGRKEEKENRLQLEGKINQILGAVHLFMQETQSKDSTENPHFKTQESFLKHYTDDVSQLTVELQHSALKYQVMADDLKEKEEELKMIQEQIGCDKETYGLEIHSMEEAMKELQATVEIQQITIKDIGDKFTSLQEERANHVDEIEILVAKNAKLSQDLDAVTTTRDSLKEELSESSLKVTELETNTQSQLNDIISLKEKITELLFDKDHLWKDSQNLRLQIDELEKSVDHDDGETLDTVDWISDDDVTNCGSCDQKFSLTLRKHHCRVCGKIFCKNCSDNWLSKGDKKLRCCASCHAGESSGRGILNKSIQGGKPEVKTDAVIDIPHTEDDVGKEETRNSYEEIKDDEVNIEEEEVPVSPVQSPDKSSMYQSLSGLFTRSS</sequence>
<evidence type="ECO:0008006" key="11">
    <source>
        <dbReference type="Google" id="ProtNLM"/>
    </source>
</evidence>
<dbReference type="InterPro" id="IPR037213">
    <property type="entry name" value="Run_dom_sf"/>
</dbReference>
<keyword evidence="10" id="KW-1185">Reference proteome</keyword>
<name>F6ZX46_CIOIN</name>
<organism evidence="9 10">
    <name type="scientific">Ciona intestinalis</name>
    <name type="common">Transparent sea squirt</name>
    <name type="synonym">Ascidia intestinalis</name>
    <dbReference type="NCBI Taxonomy" id="7719"/>
    <lineage>
        <taxon>Eukaryota</taxon>
        <taxon>Metazoa</taxon>
        <taxon>Chordata</taxon>
        <taxon>Tunicata</taxon>
        <taxon>Ascidiacea</taxon>
        <taxon>Phlebobranchia</taxon>
        <taxon>Cionidae</taxon>
        <taxon>Ciona</taxon>
    </lineage>
</organism>
<dbReference type="PROSITE" id="PS50178">
    <property type="entry name" value="ZF_FYVE"/>
    <property type="match status" value="1"/>
</dbReference>
<dbReference type="Pfam" id="PF02759">
    <property type="entry name" value="RUN"/>
    <property type="match status" value="1"/>
</dbReference>
<dbReference type="Gene3D" id="3.30.40.10">
    <property type="entry name" value="Zinc/RING finger domain, C3HC4 (zinc finger)"/>
    <property type="match status" value="1"/>
</dbReference>
<dbReference type="Gene3D" id="1.20.58.900">
    <property type="match status" value="1"/>
</dbReference>
<dbReference type="InterPro" id="IPR011011">
    <property type="entry name" value="Znf_FYVE_PHD"/>
</dbReference>
<evidence type="ECO:0000256" key="1">
    <source>
        <dbReference type="ARBA" id="ARBA00022723"/>
    </source>
</evidence>
<dbReference type="STRING" id="7719.ENSCINP00000026067"/>
<dbReference type="HOGENOM" id="CLU_279856_0_0_1"/>
<dbReference type="SMART" id="SM00064">
    <property type="entry name" value="FYVE"/>
    <property type="match status" value="1"/>
</dbReference>
<dbReference type="Proteomes" id="UP000008144">
    <property type="component" value="Chromosome 14"/>
</dbReference>
<dbReference type="Pfam" id="PF01363">
    <property type="entry name" value="FYVE"/>
    <property type="match status" value="1"/>
</dbReference>
<evidence type="ECO:0000256" key="6">
    <source>
        <dbReference type="SAM" id="MobiDB-lite"/>
    </source>
</evidence>
<reference evidence="9" key="4">
    <citation type="submission" date="2025-09" db="UniProtKB">
        <authorList>
            <consortium name="Ensembl"/>
        </authorList>
    </citation>
    <scope>IDENTIFICATION</scope>
</reference>
<dbReference type="InterPro" id="IPR000306">
    <property type="entry name" value="Znf_FYVE"/>
</dbReference>
<dbReference type="GO" id="GO:0072383">
    <property type="term" value="P:plus-end-directed vesicle transport along microtubule"/>
    <property type="evidence" value="ECO:0000318"/>
    <property type="project" value="GO_Central"/>
</dbReference>
<feature type="domain" description="FYVE-type" evidence="7">
    <location>
        <begin position="988"/>
        <end position="1044"/>
    </location>
</feature>
<dbReference type="SUPFAM" id="SSF140741">
    <property type="entry name" value="RUN domain-like"/>
    <property type="match status" value="1"/>
</dbReference>
<protein>
    <recommendedName>
        <fullName evidence="11">Zinc finger protein</fullName>
    </recommendedName>
</protein>
<dbReference type="GO" id="GO:0005776">
    <property type="term" value="C:autophagosome"/>
    <property type="evidence" value="ECO:0000318"/>
    <property type="project" value="GO_Central"/>
</dbReference>
<dbReference type="SUPFAM" id="SSF57903">
    <property type="entry name" value="FYVE/PHD zinc finger"/>
    <property type="match status" value="1"/>
</dbReference>
<evidence type="ECO:0000256" key="5">
    <source>
        <dbReference type="SAM" id="Coils"/>
    </source>
</evidence>
<dbReference type="PANTHER" id="PTHR46753">
    <property type="entry name" value="FYVE AND COILED-COIL DOMAIN-CONTAINING PROTEIN 1"/>
    <property type="match status" value="1"/>
</dbReference>
<feature type="coiled-coil region" evidence="5">
    <location>
        <begin position="229"/>
        <end position="263"/>
    </location>
</feature>
<feature type="compositionally biased region" description="Polar residues" evidence="6">
    <location>
        <begin position="1104"/>
        <end position="1125"/>
    </location>
</feature>
<evidence type="ECO:0000256" key="4">
    <source>
        <dbReference type="PROSITE-ProRule" id="PRU00091"/>
    </source>
</evidence>
<keyword evidence="5" id="KW-0175">Coiled coil</keyword>
<evidence type="ECO:0000313" key="9">
    <source>
        <dbReference type="Ensembl" id="ENSCINP00000026067.2"/>
    </source>
</evidence>
<dbReference type="OMA" id="CSNAVST"/>
<feature type="coiled-coil region" evidence="5">
    <location>
        <begin position="553"/>
        <end position="654"/>
    </location>
</feature>
<dbReference type="GO" id="GO:0005764">
    <property type="term" value="C:lysosome"/>
    <property type="evidence" value="ECO:0000318"/>
    <property type="project" value="GO_Central"/>
</dbReference>
<dbReference type="GeneTree" id="ENSGT00940000154044"/>
<accession>F6ZX46</accession>
<feature type="region of interest" description="Disordered" evidence="6">
    <location>
        <begin position="1094"/>
        <end position="1125"/>
    </location>
</feature>
<dbReference type="AlphaFoldDB" id="F6ZX46"/>
<reference evidence="9" key="3">
    <citation type="submission" date="2025-08" db="UniProtKB">
        <authorList>
            <consortium name="Ensembl"/>
        </authorList>
    </citation>
    <scope>IDENTIFICATION</scope>
</reference>
<evidence type="ECO:0000259" key="7">
    <source>
        <dbReference type="PROSITE" id="PS50178"/>
    </source>
</evidence>
<keyword evidence="3" id="KW-0862">Zinc</keyword>
<dbReference type="InterPro" id="IPR013083">
    <property type="entry name" value="Znf_RING/FYVE/PHD"/>
</dbReference>
<evidence type="ECO:0000313" key="10">
    <source>
        <dbReference type="Proteomes" id="UP000008144"/>
    </source>
</evidence>
<reference evidence="9" key="2">
    <citation type="journal article" date="2008" name="Genome Biol.">
        <title>Improved genome assembly and evidence-based global gene model set for the chordate Ciona intestinalis: new insight into intron and operon populations.</title>
        <authorList>
            <person name="Satou Y."/>
            <person name="Mineta K."/>
            <person name="Ogasawara M."/>
            <person name="Sasakura Y."/>
            <person name="Shoguchi E."/>
            <person name="Ueno K."/>
            <person name="Yamada L."/>
            <person name="Matsumoto J."/>
            <person name="Wasserscheid J."/>
            <person name="Dewar K."/>
            <person name="Wiley G.B."/>
            <person name="Macmil S.L."/>
            <person name="Roe B.A."/>
            <person name="Zeller R.W."/>
            <person name="Hastings K.E."/>
            <person name="Lemaire P."/>
            <person name="Lindquist E."/>
            <person name="Endo T."/>
            <person name="Hotta K."/>
            <person name="Inaba K."/>
        </authorList>
    </citation>
    <scope>NUCLEOTIDE SEQUENCE [LARGE SCALE GENOMIC DNA]</scope>
    <source>
        <strain evidence="9">wild type</strain>
    </source>
</reference>
<dbReference type="GO" id="GO:0008270">
    <property type="term" value="F:zinc ion binding"/>
    <property type="evidence" value="ECO:0007669"/>
    <property type="project" value="UniProtKB-KW"/>
</dbReference>
<dbReference type="PANTHER" id="PTHR46753:SF2">
    <property type="entry name" value="FYVE AND COILED-COIL DOMAIN-CONTAINING PROTEIN 1"/>
    <property type="match status" value="1"/>
</dbReference>
<dbReference type="InterPro" id="IPR017455">
    <property type="entry name" value="Znf_FYVE-rel"/>
</dbReference>
<dbReference type="PROSITE" id="PS50826">
    <property type="entry name" value="RUN"/>
    <property type="match status" value="1"/>
</dbReference>
<dbReference type="InParanoid" id="F6ZX46"/>
<dbReference type="FunCoup" id="F6ZX46">
    <property type="interactions" value="6"/>
</dbReference>
<dbReference type="GO" id="GO:1901098">
    <property type="term" value="P:positive regulation of autophagosome maturation"/>
    <property type="evidence" value="ECO:0000318"/>
    <property type="project" value="GO_Central"/>
</dbReference>
<dbReference type="EMBL" id="EAAA01001287">
    <property type="status" value="NOT_ANNOTATED_CDS"/>
    <property type="molecule type" value="Genomic_DNA"/>
</dbReference>
<evidence type="ECO:0000256" key="3">
    <source>
        <dbReference type="ARBA" id="ARBA00022833"/>
    </source>
</evidence>
<dbReference type="InterPro" id="IPR004012">
    <property type="entry name" value="Run_dom"/>
</dbReference>
<feature type="coiled-coil region" evidence="5">
    <location>
        <begin position="708"/>
        <end position="742"/>
    </location>
</feature>
<feature type="domain" description="RUN" evidence="8">
    <location>
        <begin position="33"/>
        <end position="165"/>
    </location>
</feature>
<evidence type="ECO:0000259" key="8">
    <source>
        <dbReference type="PROSITE" id="PS50826"/>
    </source>
</evidence>
<keyword evidence="2 4" id="KW-0863">Zinc-finger</keyword>
<dbReference type="Ensembl" id="ENSCINT00000026313.2">
    <property type="protein sequence ID" value="ENSCINP00000026067.2"/>
    <property type="gene ID" value="ENSCING00000010126.3"/>
</dbReference>
<feature type="coiled-coil region" evidence="5">
    <location>
        <begin position="393"/>
        <end position="420"/>
    </location>
</feature>
<feature type="coiled-coil region" evidence="5">
    <location>
        <begin position="814"/>
        <end position="866"/>
    </location>
</feature>
<dbReference type="GO" id="GO:0005770">
    <property type="term" value="C:late endosome"/>
    <property type="evidence" value="ECO:0000318"/>
    <property type="project" value="GO_Central"/>
</dbReference>
<feature type="coiled-coil region" evidence="5">
    <location>
        <begin position="314"/>
        <end position="348"/>
    </location>
</feature>
<keyword evidence="1" id="KW-0479">Metal-binding</keyword>
<reference evidence="10" key="1">
    <citation type="journal article" date="2002" name="Science">
        <title>The draft genome of Ciona intestinalis: insights into chordate and vertebrate origins.</title>
        <authorList>
            <person name="Dehal P."/>
            <person name="Satou Y."/>
            <person name="Campbell R.K."/>
            <person name="Chapman J."/>
            <person name="Degnan B."/>
            <person name="De Tomaso A."/>
            <person name="Davidson B."/>
            <person name="Di Gregorio A."/>
            <person name="Gelpke M."/>
            <person name="Goodstein D.M."/>
            <person name="Harafuji N."/>
            <person name="Hastings K.E."/>
            <person name="Ho I."/>
            <person name="Hotta K."/>
            <person name="Huang W."/>
            <person name="Kawashima T."/>
            <person name="Lemaire P."/>
            <person name="Martinez D."/>
            <person name="Meinertzhagen I.A."/>
            <person name="Necula S."/>
            <person name="Nonaka M."/>
            <person name="Putnam N."/>
            <person name="Rash S."/>
            <person name="Saiga H."/>
            <person name="Satake M."/>
            <person name="Terry A."/>
            <person name="Yamada L."/>
            <person name="Wang H.G."/>
            <person name="Awazu S."/>
            <person name="Azumi K."/>
            <person name="Boore J."/>
            <person name="Branno M."/>
            <person name="Chin-Bow S."/>
            <person name="DeSantis R."/>
            <person name="Doyle S."/>
            <person name="Francino P."/>
            <person name="Keys D.N."/>
            <person name="Haga S."/>
            <person name="Hayashi H."/>
            <person name="Hino K."/>
            <person name="Imai K.S."/>
            <person name="Inaba K."/>
            <person name="Kano S."/>
            <person name="Kobayashi K."/>
            <person name="Kobayashi M."/>
            <person name="Lee B.I."/>
            <person name="Makabe K.W."/>
            <person name="Manohar C."/>
            <person name="Matassi G."/>
            <person name="Medina M."/>
            <person name="Mochizuki Y."/>
            <person name="Mount S."/>
            <person name="Morishita T."/>
            <person name="Miura S."/>
            <person name="Nakayama A."/>
            <person name="Nishizaka S."/>
            <person name="Nomoto H."/>
            <person name="Ohta F."/>
            <person name="Oishi K."/>
            <person name="Rigoutsos I."/>
            <person name="Sano M."/>
            <person name="Sasaki A."/>
            <person name="Sasakura Y."/>
            <person name="Shoguchi E."/>
            <person name="Shin-i T."/>
            <person name="Spagnuolo A."/>
            <person name="Stainier D."/>
            <person name="Suzuki M.M."/>
            <person name="Tassy O."/>
            <person name="Takatori N."/>
            <person name="Tokuoka M."/>
            <person name="Yagi K."/>
            <person name="Yoshizaki F."/>
            <person name="Wada S."/>
            <person name="Zhang C."/>
            <person name="Hyatt P.D."/>
            <person name="Larimer F."/>
            <person name="Detter C."/>
            <person name="Doggett N."/>
            <person name="Glavina T."/>
            <person name="Hawkins T."/>
            <person name="Richardson P."/>
            <person name="Lucas S."/>
            <person name="Kohara Y."/>
            <person name="Levine M."/>
            <person name="Satoh N."/>
            <person name="Rokhsar D.S."/>
        </authorList>
    </citation>
    <scope>NUCLEOTIDE SEQUENCE [LARGE SCALE GENOMIC DNA]</scope>
</reference>
<feature type="coiled-coil region" evidence="5">
    <location>
        <begin position="895"/>
        <end position="929"/>
    </location>
</feature>